<dbReference type="SUPFAM" id="SSF56112">
    <property type="entry name" value="Protein kinase-like (PK-like)"/>
    <property type="match status" value="1"/>
</dbReference>
<dbReference type="EMBL" id="KN122310">
    <property type="protein sequence ID" value="KFO31195.1"/>
    <property type="molecule type" value="Genomic_DNA"/>
</dbReference>
<dbReference type="InterPro" id="IPR011009">
    <property type="entry name" value="Kinase-like_dom_sf"/>
</dbReference>
<dbReference type="Gene3D" id="1.10.510.10">
    <property type="entry name" value="Transferase(Phosphotransferase) domain 1"/>
    <property type="match status" value="1"/>
</dbReference>
<evidence type="ECO:0000313" key="2">
    <source>
        <dbReference type="Proteomes" id="UP000028990"/>
    </source>
</evidence>
<keyword evidence="2" id="KW-1185">Reference proteome</keyword>
<sequence length="97" mass="11055">MGVILYEMVTGTRLCHGDLSKIMEIIIYGIVLSLTRTSSLNTKHFIRKLTTRDHSMQPTAQKVLEHQWIQGVRLPRPPKPLPVLAKSNSKPYVRDGF</sequence>
<evidence type="ECO:0000313" key="1">
    <source>
        <dbReference type="EMBL" id="KFO31195.1"/>
    </source>
</evidence>
<organism evidence="1 2">
    <name type="scientific">Fukomys damarensis</name>
    <name type="common">Damaraland mole rat</name>
    <name type="synonym">Cryptomys damarensis</name>
    <dbReference type="NCBI Taxonomy" id="885580"/>
    <lineage>
        <taxon>Eukaryota</taxon>
        <taxon>Metazoa</taxon>
        <taxon>Chordata</taxon>
        <taxon>Craniata</taxon>
        <taxon>Vertebrata</taxon>
        <taxon>Euteleostomi</taxon>
        <taxon>Mammalia</taxon>
        <taxon>Eutheria</taxon>
        <taxon>Euarchontoglires</taxon>
        <taxon>Glires</taxon>
        <taxon>Rodentia</taxon>
        <taxon>Hystricomorpha</taxon>
        <taxon>Bathyergidae</taxon>
        <taxon>Fukomys</taxon>
    </lineage>
</organism>
<reference evidence="1 2" key="1">
    <citation type="submission" date="2013-11" db="EMBL/GenBank/DDBJ databases">
        <title>The Damaraland mole rat (Fukomys damarensis) genome and evolution of African mole rats.</title>
        <authorList>
            <person name="Gladyshev V.N."/>
            <person name="Fang X."/>
        </authorList>
    </citation>
    <scope>NUCLEOTIDE SEQUENCE [LARGE SCALE GENOMIC DNA]</scope>
    <source>
        <tissue evidence="1">Liver</tissue>
    </source>
</reference>
<protein>
    <submittedName>
        <fullName evidence="1">Uncharacterized protein</fullName>
    </submittedName>
</protein>
<dbReference type="AlphaFoldDB" id="A0A091DLT0"/>
<accession>A0A091DLT0</accession>
<proteinExistence type="predicted"/>
<gene>
    <name evidence="1" type="ORF">H920_07386</name>
</gene>
<dbReference type="Proteomes" id="UP000028990">
    <property type="component" value="Unassembled WGS sequence"/>
</dbReference>
<name>A0A091DLT0_FUKDA</name>